<name>A0AA39W9Z9_9PEZI</name>
<sequence>MPLALVNIEALAVAIDWCRRNRMMKLSYSTDASGLPNAYATRAFHPQWDVMYVPEEQWDLFAREPGQVFGWSSHLDEVDGSTFPTRLAVTEGAFAKDWSPIAPYLNLEALFILQADETWGEDAQWWSERYFSGPVNEWCRFEINRSEERYWTRDEGWVTRFHNVEWDDLFGEEMERTRFRRMTRHAFSTLSSWKPVVYGP</sequence>
<gene>
    <name evidence="1" type="ORF">B0T14DRAFT_500096</name>
</gene>
<comment type="caution">
    <text evidence="1">The sequence shown here is derived from an EMBL/GenBank/DDBJ whole genome shotgun (WGS) entry which is preliminary data.</text>
</comment>
<protein>
    <submittedName>
        <fullName evidence="1">Uncharacterized protein</fullName>
    </submittedName>
</protein>
<dbReference type="Proteomes" id="UP001175000">
    <property type="component" value="Unassembled WGS sequence"/>
</dbReference>
<dbReference type="AlphaFoldDB" id="A0AA39W9Z9"/>
<accession>A0AA39W9Z9</accession>
<organism evidence="1 2">
    <name type="scientific">Immersiella caudata</name>
    <dbReference type="NCBI Taxonomy" id="314043"/>
    <lineage>
        <taxon>Eukaryota</taxon>
        <taxon>Fungi</taxon>
        <taxon>Dikarya</taxon>
        <taxon>Ascomycota</taxon>
        <taxon>Pezizomycotina</taxon>
        <taxon>Sordariomycetes</taxon>
        <taxon>Sordariomycetidae</taxon>
        <taxon>Sordariales</taxon>
        <taxon>Lasiosphaeriaceae</taxon>
        <taxon>Immersiella</taxon>
    </lineage>
</organism>
<keyword evidence="2" id="KW-1185">Reference proteome</keyword>
<evidence type="ECO:0000313" key="1">
    <source>
        <dbReference type="EMBL" id="KAK0610902.1"/>
    </source>
</evidence>
<evidence type="ECO:0000313" key="2">
    <source>
        <dbReference type="Proteomes" id="UP001175000"/>
    </source>
</evidence>
<proteinExistence type="predicted"/>
<dbReference type="EMBL" id="JAULSU010000007">
    <property type="protein sequence ID" value="KAK0610902.1"/>
    <property type="molecule type" value="Genomic_DNA"/>
</dbReference>
<reference evidence="1" key="1">
    <citation type="submission" date="2023-06" db="EMBL/GenBank/DDBJ databases">
        <title>Genome-scale phylogeny and comparative genomics of the fungal order Sordariales.</title>
        <authorList>
            <consortium name="Lawrence Berkeley National Laboratory"/>
            <person name="Hensen N."/>
            <person name="Bonometti L."/>
            <person name="Westerberg I."/>
            <person name="Brannstrom I.O."/>
            <person name="Guillou S."/>
            <person name="Cros-Aarteil S."/>
            <person name="Calhoun S."/>
            <person name="Haridas S."/>
            <person name="Kuo A."/>
            <person name="Mondo S."/>
            <person name="Pangilinan J."/>
            <person name="Riley R."/>
            <person name="Labutti K."/>
            <person name="Andreopoulos B."/>
            <person name="Lipzen A."/>
            <person name="Chen C."/>
            <person name="Yanf M."/>
            <person name="Daum C."/>
            <person name="Ng V."/>
            <person name="Clum A."/>
            <person name="Steindorff A."/>
            <person name="Ohm R."/>
            <person name="Martin F."/>
            <person name="Silar P."/>
            <person name="Natvig D."/>
            <person name="Lalanne C."/>
            <person name="Gautier V."/>
            <person name="Ament-Velasquez S.L."/>
            <person name="Kruys A."/>
            <person name="Hutchinson M.I."/>
            <person name="Powell A.J."/>
            <person name="Barry K."/>
            <person name="Miller A.N."/>
            <person name="Grigoriev I.V."/>
            <person name="Debuchy R."/>
            <person name="Gladieux P."/>
            <person name="Thoren M.H."/>
            <person name="Johannesson H."/>
        </authorList>
    </citation>
    <scope>NUCLEOTIDE SEQUENCE</scope>
    <source>
        <strain evidence="1">CBS 606.72</strain>
    </source>
</reference>